<gene>
    <name evidence="1" type="ORF">NUW58_g1220</name>
</gene>
<reference evidence="1" key="1">
    <citation type="submission" date="2022-10" db="EMBL/GenBank/DDBJ databases">
        <title>Genome Sequence of Xylaria curta.</title>
        <authorList>
            <person name="Buettner E."/>
        </authorList>
    </citation>
    <scope>NUCLEOTIDE SEQUENCE</scope>
    <source>
        <strain evidence="1">Babe10</strain>
    </source>
</reference>
<accession>A0ACC1PLR9</accession>
<organism evidence="1 2">
    <name type="scientific">Xylaria curta</name>
    <dbReference type="NCBI Taxonomy" id="42375"/>
    <lineage>
        <taxon>Eukaryota</taxon>
        <taxon>Fungi</taxon>
        <taxon>Dikarya</taxon>
        <taxon>Ascomycota</taxon>
        <taxon>Pezizomycotina</taxon>
        <taxon>Sordariomycetes</taxon>
        <taxon>Xylariomycetidae</taxon>
        <taxon>Xylariales</taxon>
        <taxon>Xylariaceae</taxon>
        <taxon>Xylaria</taxon>
    </lineage>
</organism>
<proteinExistence type="predicted"/>
<dbReference type="Proteomes" id="UP001143856">
    <property type="component" value="Unassembled WGS sequence"/>
</dbReference>
<protein>
    <submittedName>
        <fullName evidence="1">Uncharacterized protein</fullName>
    </submittedName>
</protein>
<keyword evidence="2" id="KW-1185">Reference proteome</keyword>
<sequence>MNSNTSIKIDRDVRQSIAAGGNINGSIKFNFQAPDAVTDTDIVKWLSEGLHLLAADRSRAYAILARKPETYINILKAPENSGRWLLGHPLFVAWRDGTLQTRRLWCSGMPGLGKSTLTSLIIQNLQSINRPGADPSACIYLYFEREHRGQRQLNSDSSQLHVSLVNNLLAQLVSCTEPVSQLIREKHKKSLAGQGLTIQDSLDLLNKEALSFGVVYIVVDALDKCDSGNGQATDENPRHLVVSTYQRDIARLFSEGEQVIISKKDVTTDLKIFVRSRLQEELQSRDDETADEPFLDTCCDEIIQRSEGQTRLTHILQWLTFAMRPLTLDELSCAISVHHITPSLETDTNVLTADELHRLCGDFVVYDGETVSIAHSTAADFLERTYFPETVKNPEMLIAEKCISYLSNPSLKSTLSQSSQRPLALRLEHHPLFTYAAMNWREHFVIATAEGSDLTAQVTDMLSDDNIVTSIYNTMVTPNKENGVTGLHLAALFNLGDIVDSLVNISKARGGSSGDPKQHKSWLDKKTESGETALHYVIRGSHEDDNQEIVKKLLCHGINPNIKNKDGQTALHQAIILKQAEAALVLAFPEKYNDLLHPLLVDTPDEHGYTPLTSAAEHGMVEVVRALTKAGANIDARTEDGRSVLEIAANNNHRELVGVLLRRKVKTRLGGFSLLHWAAEHGYEEIIWELHMRKEDMNLVTSEGSPMICAVRHGHGMPVWLLFNWGAKLDVSDYDGNTALHTAVEKSAERDASSPRGTEWRRFGGLAAAS</sequence>
<comment type="caution">
    <text evidence="1">The sequence shown here is derived from an EMBL/GenBank/DDBJ whole genome shotgun (WGS) entry which is preliminary data.</text>
</comment>
<evidence type="ECO:0000313" key="2">
    <source>
        <dbReference type="Proteomes" id="UP001143856"/>
    </source>
</evidence>
<name>A0ACC1PLR9_9PEZI</name>
<dbReference type="EMBL" id="JAPDGR010000126">
    <property type="protein sequence ID" value="KAJ2995644.1"/>
    <property type="molecule type" value="Genomic_DNA"/>
</dbReference>
<evidence type="ECO:0000313" key="1">
    <source>
        <dbReference type="EMBL" id="KAJ2995644.1"/>
    </source>
</evidence>